<dbReference type="OrthoDB" id="281759at2"/>
<keyword evidence="6" id="KW-0443">Lipid metabolism</keyword>
<keyword evidence="5" id="KW-0442">Lipid degradation</keyword>
<accession>R4K836</accession>
<name>R4K836_CLOPA</name>
<evidence type="ECO:0000259" key="7">
    <source>
        <dbReference type="Pfam" id="PF13091"/>
    </source>
</evidence>
<dbReference type="GO" id="GO:0016042">
    <property type="term" value="P:lipid catabolic process"/>
    <property type="evidence" value="ECO:0007669"/>
    <property type="project" value="UniProtKB-KW"/>
</dbReference>
<dbReference type="InterPro" id="IPR025202">
    <property type="entry name" value="PLD-like_dom"/>
</dbReference>
<gene>
    <name evidence="8" type="ORF">Clopa_0774</name>
</gene>
<dbReference type="AlphaFoldDB" id="R4K836"/>
<evidence type="ECO:0000313" key="8">
    <source>
        <dbReference type="EMBL" id="AGK95805.1"/>
    </source>
</evidence>
<dbReference type="SUPFAM" id="SSF56024">
    <property type="entry name" value="Phospholipase D/nuclease"/>
    <property type="match status" value="1"/>
</dbReference>
<evidence type="ECO:0000313" key="9">
    <source>
        <dbReference type="Proteomes" id="UP000013523"/>
    </source>
</evidence>
<dbReference type="RefSeq" id="WP_015614129.1">
    <property type="nucleotide sequence ID" value="NC_021182.1"/>
</dbReference>
<feature type="domain" description="Phospholipase D-like" evidence="7">
    <location>
        <begin position="34"/>
        <end position="159"/>
    </location>
</feature>
<dbReference type="Gene3D" id="3.30.870.10">
    <property type="entry name" value="Endonuclease Chain A"/>
    <property type="match status" value="1"/>
</dbReference>
<dbReference type="KEGG" id="cpas:Clopa_0774"/>
<comment type="catalytic activity">
    <reaction evidence="1">
        <text>a 1,2-diacyl-sn-glycero-3-phosphocholine + H2O = a 1,2-diacyl-sn-glycero-3-phosphate + choline + H(+)</text>
        <dbReference type="Rhea" id="RHEA:14445"/>
        <dbReference type="ChEBI" id="CHEBI:15354"/>
        <dbReference type="ChEBI" id="CHEBI:15377"/>
        <dbReference type="ChEBI" id="CHEBI:15378"/>
        <dbReference type="ChEBI" id="CHEBI:57643"/>
        <dbReference type="ChEBI" id="CHEBI:58608"/>
        <dbReference type="EC" id="3.1.4.4"/>
    </reaction>
</comment>
<evidence type="ECO:0000256" key="3">
    <source>
        <dbReference type="ARBA" id="ARBA00012027"/>
    </source>
</evidence>
<dbReference type="Pfam" id="PF13091">
    <property type="entry name" value="PLDc_2"/>
    <property type="match status" value="1"/>
</dbReference>
<protein>
    <recommendedName>
        <fullName evidence="3">phospholipase D</fullName>
        <ecNumber evidence="3">3.1.4.4</ecNumber>
    </recommendedName>
</protein>
<evidence type="ECO:0000256" key="4">
    <source>
        <dbReference type="ARBA" id="ARBA00022801"/>
    </source>
</evidence>
<dbReference type="EMBL" id="CP003261">
    <property type="protein sequence ID" value="AGK95805.1"/>
    <property type="molecule type" value="Genomic_DNA"/>
</dbReference>
<evidence type="ECO:0000256" key="5">
    <source>
        <dbReference type="ARBA" id="ARBA00022963"/>
    </source>
</evidence>
<dbReference type="HOGENOM" id="CLU_080814_2_1_9"/>
<dbReference type="Proteomes" id="UP000013523">
    <property type="component" value="Chromosome"/>
</dbReference>
<sequence>MRGEGSPIKLVNRSNNIDVKYYFTRQNQHPDQQLIQVINSSDVKLDIAIYSLNKQSIVDSIINAKNRGVDVKIITDGTESKNKSESKELKELQSKGIPIKINEHSGLMNLKLTIEDNTQVATGSYNYTEDSSKENDEVLVIINDVNTAQNFENEFNTMWNDNKNYTNY</sequence>
<dbReference type="STRING" id="86416.Clopa_0774"/>
<proteinExistence type="inferred from homology"/>
<dbReference type="GO" id="GO:0016891">
    <property type="term" value="F:RNA endonuclease activity producing 5'-phosphomonoesters, hydrolytic mechanism"/>
    <property type="evidence" value="ECO:0007669"/>
    <property type="project" value="TreeGrafter"/>
</dbReference>
<evidence type="ECO:0000256" key="6">
    <source>
        <dbReference type="ARBA" id="ARBA00023098"/>
    </source>
</evidence>
<dbReference type="PANTHER" id="PTHR43856:SF1">
    <property type="entry name" value="MITOCHONDRIAL CARDIOLIPIN HYDROLASE"/>
    <property type="match status" value="1"/>
</dbReference>
<keyword evidence="4" id="KW-0378">Hydrolase</keyword>
<dbReference type="PATRIC" id="fig|86416.3.peg.763"/>
<comment type="similarity">
    <text evidence="2">Belongs to the phospholipase D family.</text>
</comment>
<dbReference type="eggNOG" id="COG1502">
    <property type="taxonomic scope" value="Bacteria"/>
</dbReference>
<keyword evidence="9" id="KW-1185">Reference proteome</keyword>
<dbReference type="PANTHER" id="PTHR43856">
    <property type="entry name" value="CARDIOLIPIN HYDROLASE"/>
    <property type="match status" value="1"/>
</dbReference>
<dbReference type="EC" id="3.1.4.4" evidence="3"/>
<evidence type="ECO:0000256" key="2">
    <source>
        <dbReference type="ARBA" id="ARBA00008664"/>
    </source>
</evidence>
<dbReference type="GO" id="GO:0004630">
    <property type="term" value="F:phospholipase D activity"/>
    <property type="evidence" value="ECO:0007669"/>
    <property type="project" value="UniProtKB-EC"/>
</dbReference>
<organism evidence="8 9">
    <name type="scientific">Clostridium pasteurianum BC1</name>
    <dbReference type="NCBI Taxonomy" id="86416"/>
    <lineage>
        <taxon>Bacteria</taxon>
        <taxon>Bacillati</taxon>
        <taxon>Bacillota</taxon>
        <taxon>Clostridia</taxon>
        <taxon>Eubacteriales</taxon>
        <taxon>Clostridiaceae</taxon>
        <taxon>Clostridium</taxon>
    </lineage>
</organism>
<reference evidence="8 9" key="1">
    <citation type="submission" date="2012-01" db="EMBL/GenBank/DDBJ databases">
        <title>Complete sequence of chromosome of Clostridium pasteurianum BC1.</title>
        <authorList>
            <consortium name="US DOE Joint Genome Institute"/>
            <person name="Lucas S."/>
            <person name="Han J."/>
            <person name="Lapidus A."/>
            <person name="Cheng J.-F."/>
            <person name="Goodwin L."/>
            <person name="Pitluck S."/>
            <person name="Peters L."/>
            <person name="Mikhailova N."/>
            <person name="Teshima H."/>
            <person name="Detter J.C."/>
            <person name="Han C."/>
            <person name="Tapia R."/>
            <person name="Land M."/>
            <person name="Hauser L."/>
            <person name="Kyrpides N."/>
            <person name="Ivanova N."/>
            <person name="Pagani I."/>
            <person name="Dunn J."/>
            <person name="Taghavi S."/>
            <person name="Francis A."/>
            <person name="van der Lelie D."/>
            <person name="Woyke T."/>
        </authorList>
    </citation>
    <scope>NUCLEOTIDE SEQUENCE [LARGE SCALE GENOMIC DNA]</scope>
    <source>
        <strain evidence="8 9">BC1</strain>
    </source>
</reference>
<dbReference type="InterPro" id="IPR051406">
    <property type="entry name" value="PLD_domain"/>
</dbReference>
<evidence type="ECO:0000256" key="1">
    <source>
        <dbReference type="ARBA" id="ARBA00000798"/>
    </source>
</evidence>